<proteinExistence type="predicted"/>
<evidence type="ECO:0000313" key="1">
    <source>
        <dbReference type="EMBL" id="RQW11938.1"/>
    </source>
</evidence>
<dbReference type="Proteomes" id="UP000282529">
    <property type="component" value="Unassembled WGS sequence"/>
</dbReference>
<accession>A0A3N9P6W1</accession>
<protein>
    <submittedName>
        <fullName evidence="1">Histidine phosphatase family protein</fullName>
    </submittedName>
</protein>
<name>A0A3N9P6W1_9BACL</name>
<keyword evidence="2" id="KW-1185">Reference proteome</keyword>
<dbReference type="CDD" id="cd07067">
    <property type="entry name" value="HP_PGM_like"/>
    <property type="match status" value="1"/>
</dbReference>
<gene>
    <name evidence="1" type="ORF">EH198_09730</name>
</gene>
<dbReference type="EMBL" id="RQPI01000004">
    <property type="protein sequence ID" value="RQW11938.1"/>
    <property type="molecule type" value="Genomic_DNA"/>
</dbReference>
<dbReference type="GO" id="GO:0005737">
    <property type="term" value="C:cytoplasm"/>
    <property type="evidence" value="ECO:0007669"/>
    <property type="project" value="TreeGrafter"/>
</dbReference>
<dbReference type="InterPro" id="IPR029033">
    <property type="entry name" value="His_PPase_superfam"/>
</dbReference>
<dbReference type="PANTHER" id="PTHR48100">
    <property type="entry name" value="BROAD-SPECIFICITY PHOSPHATASE YOR283W-RELATED"/>
    <property type="match status" value="1"/>
</dbReference>
<dbReference type="InterPro" id="IPR013078">
    <property type="entry name" value="His_Pase_superF_clade-1"/>
</dbReference>
<dbReference type="PANTHER" id="PTHR48100:SF59">
    <property type="entry name" value="ADENOSYLCOBALAMIN_ALPHA-RIBAZOLE PHOSPHATASE"/>
    <property type="match status" value="1"/>
</dbReference>
<sequence>MHTRIYMIRHAVSPYLPGQERNRGLSQQGAADAGRVKEMLKNEDIAHFVSSPYARAVATMQPLAEEAGKEIELCEELRERAFGTLDREFGDEELLVAIRRSYEDRHFKLDGGESHKEAEERAVPIMERLLREYAESNIAIGTHGNIMAIIMHYYDKAYGFDFLLSTTKPDIYKLEFDGTRLVKVERLWEPQPGLK</sequence>
<dbReference type="GO" id="GO:0016791">
    <property type="term" value="F:phosphatase activity"/>
    <property type="evidence" value="ECO:0007669"/>
    <property type="project" value="TreeGrafter"/>
</dbReference>
<dbReference type="RefSeq" id="WP_124695347.1">
    <property type="nucleotide sequence ID" value="NZ_JBHUFE010000026.1"/>
</dbReference>
<dbReference type="Gene3D" id="3.40.50.1240">
    <property type="entry name" value="Phosphoglycerate mutase-like"/>
    <property type="match status" value="1"/>
</dbReference>
<comment type="caution">
    <text evidence="1">The sequence shown here is derived from an EMBL/GenBank/DDBJ whole genome shotgun (WGS) entry which is preliminary data.</text>
</comment>
<dbReference type="AlphaFoldDB" id="A0A3N9P6W1"/>
<evidence type="ECO:0000313" key="2">
    <source>
        <dbReference type="Proteomes" id="UP000282529"/>
    </source>
</evidence>
<reference evidence="1 2" key="1">
    <citation type="submission" date="2018-11" db="EMBL/GenBank/DDBJ databases">
        <title>Genome sequence of strain 7197.</title>
        <authorList>
            <person name="Gao J."/>
            <person name="Sun J."/>
        </authorList>
    </citation>
    <scope>NUCLEOTIDE SEQUENCE [LARGE SCALE GENOMIC DNA]</scope>
    <source>
        <strain evidence="1 2">7197</strain>
    </source>
</reference>
<organism evidence="1 2">
    <name type="scientific">Paenibacillus rhizophilus</name>
    <dbReference type="NCBI Taxonomy" id="1850366"/>
    <lineage>
        <taxon>Bacteria</taxon>
        <taxon>Bacillati</taxon>
        <taxon>Bacillota</taxon>
        <taxon>Bacilli</taxon>
        <taxon>Bacillales</taxon>
        <taxon>Paenibacillaceae</taxon>
        <taxon>Paenibacillus</taxon>
    </lineage>
</organism>
<dbReference type="SUPFAM" id="SSF53254">
    <property type="entry name" value="Phosphoglycerate mutase-like"/>
    <property type="match status" value="1"/>
</dbReference>
<dbReference type="Pfam" id="PF00300">
    <property type="entry name" value="His_Phos_1"/>
    <property type="match status" value="1"/>
</dbReference>
<dbReference type="SMART" id="SM00855">
    <property type="entry name" value="PGAM"/>
    <property type="match status" value="1"/>
</dbReference>
<dbReference type="InterPro" id="IPR050275">
    <property type="entry name" value="PGM_Phosphatase"/>
</dbReference>
<dbReference type="OrthoDB" id="2185101at2"/>